<protein>
    <recommendedName>
        <fullName evidence="4">Integral membrane protein</fullName>
    </recommendedName>
</protein>
<dbReference type="Proteomes" id="UP000183700">
    <property type="component" value="Unassembled WGS sequence"/>
</dbReference>
<dbReference type="Pfam" id="PF04854">
    <property type="entry name" value="DUF624"/>
    <property type="match status" value="1"/>
</dbReference>
<dbReference type="EMBL" id="JXKM01000002">
    <property type="protein sequence ID" value="OJG36667.1"/>
    <property type="molecule type" value="Genomic_DNA"/>
</dbReference>
<keyword evidence="3" id="KW-1185">Reference proteome</keyword>
<sequence length="90" mass="10495">MNQNLAIKIYEGSLFITKLALMNLCWIIFTLLGGVIFGVIPATLTLAEVFRKTIVSSDEFNWFRHAWRTYFVYMKKYFVVSLLFVESICV</sequence>
<name>A0A1L8SX89_9ENTE</name>
<keyword evidence="1" id="KW-0812">Transmembrane</keyword>
<dbReference type="AlphaFoldDB" id="A0A1L8SX89"/>
<dbReference type="OrthoDB" id="2182676at2"/>
<comment type="caution">
    <text evidence="2">The sequence shown here is derived from an EMBL/GenBank/DDBJ whole genome shotgun (WGS) entry which is preliminary data.</text>
</comment>
<feature type="transmembrane region" description="Helical" evidence="1">
    <location>
        <begin position="21"/>
        <end position="47"/>
    </location>
</feature>
<keyword evidence="1" id="KW-0472">Membrane</keyword>
<dbReference type="InterPro" id="IPR006938">
    <property type="entry name" value="DUF624"/>
</dbReference>
<reference evidence="2 3" key="1">
    <citation type="submission" date="2014-12" db="EMBL/GenBank/DDBJ databases">
        <title>Draft genome sequences of 29 type strains of Enterococci.</title>
        <authorList>
            <person name="Zhong Z."/>
            <person name="Sun Z."/>
            <person name="Liu W."/>
            <person name="Zhang W."/>
            <person name="Zhang H."/>
        </authorList>
    </citation>
    <scope>NUCLEOTIDE SEQUENCE [LARGE SCALE GENOMIC DNA]</scope>
    <source>
        <strain evidence="2 3">DSM 22802</strain>
    </source>
</reference>
<evidence type="ECO:0000313" key="3">
    <source>
        <dbReference type="Proteomes" id="UP000183700"/>
    </source>
</evidence>
<evidence type="ECO:0000313" key="2">
    <source>
        <dbReference type="EMBL" id="OJG36667.1"/>
    </source>
</evidence>
<evidence type="ECO:0000256" key="1">
    <source>
        <dbReference type="SAM" id="Phobius"/>
    </source>
</evidence>
<keyword evidence="1" id="KW-1133">Transmembrane helix</keyword>
<proteinExistence type="predicted"/>
<organism evidence="2 3">
    <name type="scientific">Enterococcus devriesei</name>
    <dbReference type="NCBI Taxonomy" id="319970"/>
    <lineage>
        <taxon>Bacteria</taxon>
        <taxon>Bacillati</taxon>
        <taxon>Bacillota</taxon>
        <taxon>Bacilli</taxon>
        <taxon>Lactobacillales</taxon>
        <taxon>Enterococcaceae</taxon>
        <taxon>Enterococcus</taxon>
    </lineage>
</organism>
<evidence type="ECO:0008006" key="4">
    <source>
        <dbReference type="Google" id="ProtNLM"/>
    </source>
</evidence>
<accession>A0A1L8SX89</accession>
<feature type="transmembrane region" description="Helical" evidence="1">
    <location>
        <begin position="67"/>
        <end position="85"/>
    </location>
</feature>
<dbReference type="RefSeq" id="WP_071861098.1">
    <property type="nucleotide sequence ID" value="NZ_JBHLVS010000012.1"/>
</dbReference>
<gene>
    <name evidence="2" type="ORF">RV00_GL001112</name>
</gene>